<proteinExistence type="predicted"/>
<protein>
    <submittedName>
        <fullName evidence="1">Uncharacterized protein</fullName>
    </submittedName>
</protein>
<organism evidence="1 2">
    <name type="scientific">Chitinibacter fontanus</name>
    <dbReference type="NCBI Taxonomy" id="1737446"/>
    <lineage>
        <taxon>Bacteria</taxon>
        <taxon>Pseudomonadati</taxon>
        <taxon>Pseudomonadota</taxon>
        <taxon>Betaproteobacteria</taxon>
        <taxon>Neisseriales</taxon>
        <taxon>Chitinibacteraceae</taxon>
        <taxon>Chitinibacter</taxon>
    </lineage>
</organism>
<reference evidence="1 2" key="1">
    <citation type="journal article" date="2016" name="Int. J. Syst. Evol. Microbiol.">
        <title>Chitinibacter fontanus sp. nov., isolated from a spring.</title>
        <authorList>
            <person name="Sheu S.Y."/>
            <person name="Li Y.S."/>
            <person name="Young C.C."/>
            <person name="Chen W.M."/>
        </authorList>
    </citation>
    <scope>NUCLEOTIDE SEQUENCE [LARGE SCALE GENOMIC DNA]</scope>
    <source>
        <strain evidence="1 2">STM-7</strain>
    </source>
</reference>
<dbReference type="RefSeq" id="WP_180308311.1">
    <property type="nucleotide sequence ID" value="NZ_CP058952.1"/>
</dbReference>
<dbReference type="EMBL" id="CP058952">
    <property type="protein sequence ID" value="QLI81182.1"/>
    <property type="molecule type" value="Genomic_DNA"/>
</dbReference>
<dbReference type="Proteomes" id="UP000510822">
    <property type="component" value="Chromosome"/>
</dbReference>
<dbReference type="AlphaFoldDB" id="A0A7D5Z686"/>
<keyword evidence="2" id="KW-1185">Reference proteome</keyword>
<accession>A0A7D5Z686</accession>
<gene>
    <name evidence="1" type="ORF">HZU75_06355</name>
</gene>
<sequence>MTQQLIEHTLELNIGKSPDGKGVTVECKELQKQLKFTNDFVSSTFNVIHTDVCANENEFRMVFAVEPVLKGGGVIEKPPIQILNDVKEQSIAVHEKLVAGEPIDDENIPKPVKDMLLLQMKNKEPRDFNEIKIETLPKVNCAVAEELDFVEKVRVVSVFFDKKKIEVSTMHKGHHLLNIASDSLEKLVQKLGQEPDSAIELHFKSIVNLLDRSKKTGVVSKVIC</sequence>
<dbReference type="KEGG" id="cfon:HZU75_06355"/>
<evidence type="ECO:0000313" key="1">
    <source>
        <dbReference type="EMBL" id="QLI81182.1"/>
    </source>
</evidence>
<name>A0A7D5Z686_9NEIS</name>
<evidence type="ECO:0000313" key="2">
    <source>
        <dbReference type="Proteomes" id="UP000510822"/>
    </source>
</evidence>